<name>A0A3T0D3H7_9FIRM</name>
<dbReference type="KEGG" id="ccha:ELD05_03705"/>
<dbReference type="Proteomes" id="UP000282930">
    <property type="component" value="Chromosome"/>
</dbReference>
<dbReference type="Gene3D" id="2.60.120.260">
    <property type="entry name" value="Galactose-binding domain-like"/>
    <property type="match status" value="1"/>
</dbReference>
<dbReference type="AlphaFoldDB" id="A0A3T0D3H7"/>
<dbReference type="RefSeq" id="WP_127351406.1">
    <property type="nucleotide sequence ID" value="NZ_CP034791.1"/>
</dbReference>
<dbReference type="SUPFAM" id="SSF49785">
    <property type="entry name" value="Galactose-binding domain-like"/>
    <property type="match status" value="1"/>
</dbReference>
<dbReference type="PANTHER" id="PTHR36848:SF2">
    <property type="entry name" value="SECRETED PROTEIN"/>
    <property type="match status" value="1"/>
</dbReference>
<dbReference type="GO" id="GO:0004553">
    <property type="term" value="F:hydrolase activity, hydrolyzing O-glycosyl compounds"/>
    <property type="evidence" value="ECO:0007669"/>
    <property type="project" value="InterPro"/>
</dbReference>
<keyword evidence="1" id="KW-0378">Hydrolase</keyword>
<protein>
    <submittedName>
        <fullName evidence="1">Glycoside hydrolase</fullName>
    </submittedName>
</protein>
<dbReference type="InterPro" id="IPR008979">
    <property type="entry name" value="Galactose-bd-like_sf"/>
</dbReference>
<accession>A0A3T0D3H7</accession>
<proteinExistence type="predicted"/>
<dbReference type="PANTHER" id="PTHR36848">
    <property type="entry name" value="DNA-BINDING PROTEIN (PUTATIVE SECRETED PROTEIN)-RELATED"/>
    <property type="match status" value="1"/>
</dbReference>
<gene>
    <name evidence="1" type="ORF">ELD05_03705</name>
</gene>
<dbReference type="GO" id="GO:0005975">
    <property type="term" value="P:carbohydrate metabolic process"/>
    <property type="evidence" value="ECO:0007669"/>
    <property type="project" value="InterPro"/>
</dbReference>
<keyword evidence="2" id="KW-1185">Reference proteome</keyword>
<sequence length="844" mass="98770">MNESIKLSSIFEEINNPPATASIIHWWIFSDEMTENRINAELDYISSLGFKQVLIAAGHNVSPKYLTNGWFEMVKFAVLQAKKRGVKVWIADEGSYPSGFAGETFNKKYPHKRMKAIVVEKEFIIEGNLCKVEPHSGTIGILAKDINQNKYFAFERFEFSAEFLYLPYHSTWQIKVISSTYRTSPTRYVHHPTGAKDTTYSLCDYLDYEAVNLFISEVYEKYKAYMGEEFGKTIIGFFADEPDYSISGLPYTDNMFDIFYNEKGYDVKKYIPHFFREQLDEEMKRVKADYWDVWSNIFTNTFFKQIYNWCEANGLKFVVHLNHEDMIEQLIKSEGQLFSHMKYVHIPAIDVIWRQIWYNKKAVFPKYASSVSHIKNIAQTFSESFAVYGQGISVEQIKWVVDYQFAMDVNLFLTSIFKYLHDHPQNYLFPEVIKYINTISYLLYVSTPCTKVLLYFPTSDLWAGENISALKAMEIGNALLENQIDFNFFDHSLLEYLEIKNQRIYANNRKEYNIIILPPIKYLPQEMFRFLKLFSSKGGKIIFFENSPLFVYNKTFTSFFHFADREMGVVVDSIKHLSKMVEKDITVVDSRDVRVLHKRIEGNHLIFLFNDSSIPFLGKIILKFYRRNVYVWDQTQNKFLTVSSIRSNGKDIQLDLYMHPYQTLVLIASDEYVDSVQKTDLLKSLPKTILELNDNWEIHFDKDFVLLSDLKDWQSLGYGDYSGNVVYRKTFIFSHDSSFKNKRLFLYCPNIRYSAKVWLNQKYLGARAFSPFIWDITEALKIGENELVIEVQNTPAAALLGIQEKLEKLRKEAEKNFYLSISLKFDLEMVQSGLLPPVAIVSFE</sequence>
<organism evidence="1 2">
    <name type="scientific">Caldicellulosiruptor changbaiensis</name>
    <dbReference type="NCBI Taxonomy" id="1222016"/>
    <lineage>
        <taxon>Bacteria</taxon>
        <taxon>Bacillati</taxon>
        <taxon>Bacillota</taxon>
        <taxon>Bacillota incertae sedis</taxon>
        <taxon>Caldicellulosiruptorales</taxon>
        <taxon>Caldicellulosiruptoraceae</taxon>
        <taxon>Caldicellulosiruptor</taxon>
    </lineage>
</organism>
<dbReference type="InterPro" id="IPR053161">
    <property type="entry name" value="Ulvan_degrading_GH"/>
</dbReference>
<evidence type="ECO:0000313" key="1">
    <source>
        <dbReference type="EMBL" id="AZT89831.1"/>
    </source>
</evidence>
<dbReference type="EMBL" id="CP034791">
    <property type="protein sequence ID" value="AZT89831.1"/>
    <property type="molecule type" value="Genomic_DNA"/>
</dbReference>
<reference evidence="1 2" key="1">
    <citation type="submission" date="2018-12" db="EMBL/GenBank/DDBJ databases">
        <title>Genome sequence from the cellulolytic species, Caldicellulosiruptor changbaiensis.</title>
        <authorList>
            <person name="Blumer-Schuette S.E."/>
            <person name="Mendoza C."/>
        </authorList>
    </citation>
    <scope>NUCLEOTIDE SEQUENCE [LARGE SCALE GENOMIC DNA]</scope>
    <source>
        <strain evidence="1 2">CBS-Z</strain>
    </source>
</reference>
<dbReference type="Pfam" id="PF17132">
    <property type="entry name" value="Glyco_hydro_106"/>
    <property type="match status" value="1"/>
</dbReference>
<evidence type="ECO:0000313" key="2">
    <source>
        <dbReference type="Proteomes" id="UP000282930"/>
    </source>
</evidence>